<evidence type="ECO:0000256" key="1">
    <source>
        <dbReference type="SAM" id="SignalP"/>
    </source>
</evidence>
<proteinExistence type="predicted"/>
<evidence type="ECO:0000313" key="3">
    <source>
        <dbReference type="Proteomes" id="UP000530564"/>
    </source>
</evidence>
<feature type="signal peptide" evidence="1">
    <location>
        <begin position="1"/>
        <end position="18"/>
    </location>
</feature>
<accession>A0A840A5D5</accession>
<gene>
    <name evidence="2" type="ORF">GGQ61_004228</name>
</gene>
<dbReference type="AlphaFoldDB" id="A0A840A5D5"/>
<organism evidence="2 3">
    <name type="scientific">Phenylobacterium haematophilum</name>
    <dbReference type="NCBI Taxonomy" id="98513"/>
    <lineage>
        <taxon>Bacteria</taxon>
        <taxon>Pseudomonadati</taxon>
        <taxon>Pseudomonadota</taxon>
        <taxon>Alphaproteobacteria</taxon>
        <taxon>Caulobacterales</taxon>
        <taxon>Caulobacteraceae</taxon>
        <taxon>Phenylobacterium</taxon>
    </lineage>
</organism>
<name>A0A840A5D5_9CAUL</name>
<dbReference type="EMBL" id="JACIDK010000011">
    <property type="protein sequence ID" value="MBB3893484.1"/>
    <property type="molecule type" value="Genomic_DNA"/>
</dbReference>
<keyword evidence="3" id="KW-1185">Reference proteome</keyword>
<protein>
    <submittedName>
        <fullName evidence="2">Uncharacterized protein</fullName>
    </submittedName>
</protein>
<feature type="chain" id="PRO_5032803720" evidence="1">
    <location>
        <begin position="19"/>
        <end position="117"/>
    </location>
</feature>
<sequence>MRGAVLPIAAAALLSACATTDTQRTAATVPRTDYTHLSCREIAAQLALTERAVVSGARRQPLARGGETAQAYLFPASLGAAAPAASAKLEARLDDLRRASRAKRCESAWRSYETATA</sequence>
<dbReference type="Proteomes" id="UP000530564">
    <property type="component" value="Unassembled WGS sequence"/>
</dbReference>
<comment type="caution">
    <text evidence="2">The sequence shown here is derived from an EMBL/GenBank/DDBJ whole genome shotgun (WGS) entry which is preliminary data.</text>
</comment>
<dbReference type="RefSeq" id="WP_183776986.1">
    <property type="nucleotide sequence ID" value="NZ_JACIDK010000011.1"/>
</dbReference>
<evidence type="ECO:0000313" key="2">
    <source>
        <dbReference type="EMBL" id="MBB3893484.1"/>
    </source>
</evidence>
<reference evidence="2 3" key="1">
    <citation type="submission" date="2020-08" db="EMBL/GenBank/DDBJ databases">
        <title>Genomic Encyclopedia of Type Strains, Phase IV (KMG-IV): sequencing the most valuable type-strain genomes for metagenomic binning, comparative biology and taxonomic classification.</title>
        <authorList>
            <person name="Goeker M."/>
        </authorList>
    </citation>
    <scope>NUCLEOTIDE SEQUENCE [LARGE SCALE GENOMIC DNA]</scope>
    <source>
        <strain evidence="2 3">DSM 21793</strain>
    </source>
</reference>
<dbReference type="PROSITE" id="PS51257">
    <property type="entry name" value="PROKAR_LIPOPROTEIN"/>
    <property type="match status" value="1"/>
</dbReference>
<keyword evidence="1" id="KW-0732">Signal</keyword>